<dbReference type="AlphaFoldDB" id="A0A3B4H7I3"/>
<name>A0A3B4H7I3_9CICH</name>
<comment type="caution">
    <text evidence="5">Lacks conserved residue(s) required for the propagation of feature annotation.</text>
</comment>
<keyword evidence="2" id="KW-0223">Dioxygenase</keyword>
<evidence type="ECO:0000313" key="8">
    <source>
        <dbReference type="Ensembl" id="ENSPNYP00000031817.1"/>
    </source>
</evidence>
<dbReference type="Gene3D" id="2.60.60.20">
    <property type="entry name" value="PLAT/LH2 domain"/>
    <property type="match status" value="1"/>
</dbReference>
<dbReference type="GO" id="GO:0016702">
    <property type="term" value="F:oxidoreductase activity, acting on single donors with incorporation of molecular oxygen, incorporation of two atoms of oxygen"/>
    <property type="evidence" value="ECO:0007669"/>
    <property type="project" value="InterPro"/>
</dbReference>
<evidence type="ECO:0000259" key="6">
    <source>
        <dbReference type="PROSITE" id="PS50095"/>
    </source>
</evidence>
<dbReference type="InterPro" id="IPR020834">
    <property type="entry name" value="LipOase_CS"/>
</dbReference>
<dbReference type="PROSITE" id="PS00081">
    <property type="entry name" value="LIPOXYGENASE_2"/>
    <property type="match status" value="1"/>
</dbReference>
<dbReference type="Ensembl" id="ENSPNYT00000032579.1">
    <property type="protein sequence ID" value="ENSPNYP00000031817.1"/>
    <property type="gene ID" value="ENSPNYG00000024001.1"/>
</dbReference>
<dbReference type="GO" id="GO:0046872">
    <property type="term" value="F:metal ion binding"/>
    <property type="evidence" value="ECO:0007669"/>
    <property type="project" value="UniProtKB-KW"/>
</dbReference>
<evidence type="ECO:0000256" key="1">
    <source>
        <dbReference type="ARBA" id="ARBA00022723"/>
    </source>
</evidence>
<dbReference type="SUPFAM" id="SSF48484">
    <property type="entry name" value="Lipoxigenase"/>
    <property type="match status" value="1"/>
</dbReference>
<protein>
    <submittedName>
        <fullName evidence="8">Hydroperoxide isomerase ALOXE3-like</fullName>
    </submittedName>
</protein>
<evidence type="ECO:0000259" key="7">
    <source>
        <dbReference type="PROSITE" id="PS51393"/>
    </source>
</evidence>
<accession>A0A3B4H7I3</accession>
<proteinExistence type="predicted"/>
<dbReference type="Gene3D" id="3.10.450.60">
    <property type="match status" value="1"/>
</dbReference>
<dbReference type="Pfam" id="PF00305">
    <property type="entry name" value="Lipoxygenase"/>
    <property type="match status" value="1"/>
</dbReference>
<feature type="domain" description="Lipoxygenase" evidence="7">
    <location>
        <begin position="146"/>
        <end position="627"/>
    </location>
</feature>
<dbReference type="PANTHER" id="PTHR11771">
    <property type="entry name" value="LIPOXYGENASE"/>
    <property type="match status" value="1"/>
</dbReference>
<evidence type="ECO:0000256" key="2">
    <source>
        <dbReference type="ARBA" id="ARBA00022964"/>
    </source>
</evidence>
<dbReference type="PROSITE" id="PS51393">
    <property type="entry name" value="LIPOXYGENASE_3"/>
    <property type="match status" value="1"/>
</dbReference>
<dbReference type="InterPro" id="IPR036392">
    <property type="entry name" value="PLAT/LH2_dom_sf"/>
</dbReference>
<dbReference type="PROSITE" id="PS50095">
    <property type="entry name" value="PLAT"/>
    <property type="match status" value="1"/>
</dbReference>
<dbReference type="GO" id="GO:0034440">
    <property type="term" value="P:lipid oxidation"/>
    <property type="evidence" value="ECO:0007669"/>
    <property type="project" value="InterPro"/>
</dbReference>
<dbReference type="GeneTree" id="ENSGT00940000156796"/>
<dbReference type="PRINTS" id="PR00087">
    <property type="entry name" value="LIPOXYGENASE"/>
</dbReference>
<feature type="domain" description="PLAT" evidence="6">
    <location>
        <begin position="1"/>
        <end position="120"/>
    </location>
</feature>
<dbReference type="InterPro" id="IPR036226">
    <property type="entry name" value="LipOase_C_sf"/>
</dbReference>
<keyword evidence="4" id="KW-0443">Lipid metabolism</keyword>
<dbReference type="SUPFAM" id="SSF49723">
    <property type="entry name" value="Lipase/lipooxygenase domain (PLAT/LH2 domain)"/>
    <property type="match status" value="1"/>
</dbReference>
<dbReference type="STRING" id="303518.ENSPNYP00000031817"/>
<sequence>MDYNNDKFSPASGLVHLASIGEGTLFSFRTALIEKNSSENLRALMSGNGGGHLSTVSSFMSLGKLLLVKAEKDPFFLISEDEWYCSRIVVTTPEGDVVLFPCYRWISRGELVELRGGRGLLKNEMAIHYKLMMLTSLNVFQTLFGAELMFKGLAGSTEQWKNTDDMKKIFWFKKTTISEYVMQHWKDDDFFGFQFLNAINPNVIKRCSELPPNFSVTEEMVKPFLRDGTSLKQEMGKGNIFICDQKIMDGIPTRMYDGHPLQVAAGLCLFYMNPENKLMPIAIQLHQQPSEQNPIFLPSDSEADWLLAKLFIRSSDLLEHQAVYHLMSTHFLAEVFAIATFRCFPEIHPLYKLLIPHFRYTLNVNSGARNSLLGPDGSCILYFHNYKFQKPTKLRGLSRMTYSSLCLPENIAARGLQSIPNFYYRDDGLKLWNIINSFVKYIVEHYYPSDSDVCKDTELQEWINEIFTHGVLGNKLSGFPASFNTVEEVIKFITMVIFTVSVQHAALNNEQFDYSSWMPYGSGLLHKPAPTTKGQSSMTTLLETLPNIGETVKFAGMLWVLSHKYTDVVLLGQYPEERFDEPTPKQMIKEFQAELSYLSEEITARNSRLEVPYTYLNPTEIENSVTI</sequence>
<dbReference type="Pfam" id="PF01477">
    <property type="entry name" value="PLAT"/>
    <property type="match status" value="1"/>
</dbReference>
<keyword evidence="3" id="KW-0560">Oxidoreductase</keyword>
<keyword evidence="1" id="KW-0479">Metal-binding</keyword>
<dbReference type="Gene3D" id="1.20.245.10">
    <property type="entry name" value="Lipoxygenase-1, Domain 5"/>
    <property type="match status" value="1"/>
</dbReference>
<reference evidence="8" key="1">
    <citation type="submission" date="2023-09" db="UniProtKB">
        <authorList>
            <consortium name="Ensembl"/>
        </authorList>
    </citation>
    <scope>IDENTIFICATION</scope>
</reference>
<dbReference type="InterPro" id="IPR000907">
    <property type="entry name" value="LipOase"/>
</dbReference>
<evidence type="ECO:0000256" key="4">
    <source>
        <dbReference type="ARBA" id="ARBA00023098"/>
    </source>
</evidence>
<evidence type="ECO:0000256" key="3">
    <source>
        <dbReference type="ARBA" id="ARBA00023002"/>
    </source>
</evidence>
<dbReference type="InterPro" id="IPR013819">
    <property type="entry name" value="LipOase_C"/>
</dbReference>
<organism evidence="8">
    <name type="scientific">Pundamilia nyererei</name>
    <dbReference type="NCBI Taxonomy" id="303518"/>
    <lineage>
        <taxon>Eukaryota</taxon>
        <taxon>Metazoa</taxon>
        <taxon>Chordata</taxon>
        <taxon>Craniata</taxon>
        <taxon>Vertebrata</taxon>
        <taxon>Euteleostomi</taxon>
        <taxon>Actinopterygii</taxon>
        <taxon>Neopterygii</taxon>
        <taxon>Teleostei</taxon>
        <taxon>Neoteleostei</taxon>
        <taxon>Acanthomorphata</taxon>
        <taxon>Ovalentaria</taxon>
        <taxon>Cichlomorphae</taxon>
        <taxon>Cichliformes</taxon>
        <taxon>Cichlidae</taxon>
        <taxon>African cichlids</taxon>
        <taxon>Pseudocrenilabrinae</taxon>
        <taxon>Haplochromini</taxon>
        <taxon>Pundamilia</taxon>
    </lineage>
</organism>
<dbReference type="InterPro" id="IPR001024">
    <property type="entry name" value="PLAT/LH2_dom"/>
</dbReference>
<evidence type="ECO:0000256" key="5">
    <source>
        <dbReference type="PROSITE-ProRule" id="PRU00152"/>
    </source>
</evidence>